<dbReference type="SMART" id="SM00368">
    <property type="entry name" value="LRR_RI"/>
    <property type="match status" value="8"/>
</dbReference>
<dbReference type="GO" id="GO:0006913">
    <property type="term" value="P:nucleocytoplasmic transport"/>
    <property type="evidence" value="ECO:0007669"/>
    <property type="project" value="TreeGrafter"/>
</dbReference>
<dbReference type="GO" id="GO:0031267">
    <property type="term" value="F:small GTPase binding"/>
    <property type="evidence" value="ECO:0007669"/>
    <property type="project" value="TreeGrafter"/>
</dbReference>
<dbReference type="EMBL" id="AJWK01021572">
    <property type="status" value="NOT_ANNOTATED_CDS"/>
    <property type="molecule type" value="Genomic_DNA"/>
</dbReference>
<keyword evidence="1" id="KW-0343">GTPase activation</keyword>
<dbReference type="PANTHER" id="PTHR24113:SF12">
    <property type="entry name" value="RAN GTPASE-ACTIVATING PROTEIN 1"/>
    <property type="match status" value="1"/>
</dbReference>
<evidence type="ECO:0000313" key="5">
    <source>
        <dbReference type="EMBL" id="MBC1176312.1"/>
    </source>
</evidence>
<dbReference type="AlphaFoldDB" id="A0A1B0CP94"/>
<dbReference type="InterPro" id="IPR027038">
    <property type="entry name" value="RanGap"/>
</dbReference>
<sequence>MTEIDLTALTAALTSDAGSGVSFEDKSKNWGTKDEAKELTDAIDKCPKLEYLNLAGNTLGVEAAQEVGKALKKHPEFQRALWKDSFTGRLKTEIPIALKAMGRGIIDAGAHLTVFDCSDNALGPNGMKGLVELFSSSACFSLQELKLNNCGLGIDGGEMLARALTECHRASIEAGTPMKLKVFIAGRNRLENRGAEALAGFFAKVKSLEEVTMPQNGIYHVGITALSAALRENTNMKILNLNDNTIGHKGALALADAMCNMQELREINFGDCLLKTRGATLLSEVLGDQHEALEVLNLSNNEIGPDGGLSLAAAMANKINLHTLQLDGNQFGHECREMIAEELRRFNLENALASMEEDDSEGEEDDYDEGEDELEEEEIDTEDLEDVEDDDECGDDDDEETDEAAEDGRQNQPNLGLFGAPIKPQTTPIEAFCRAEKPTLAMFNAIEAKDRIAAFREYLKDLPGEFYLVYLVFAILKCSALSLLSKEALSVSDALFEDALKYAQDNSQVNSVRNFFLIQLCLLRCEDKSFRPSYDIKACRGALESAMKKDFFPSDLRGTFQCFLDKLGHE</sequence>
<dbReference type="CDD" id="cd00116">
    <property type="entry name" value="LRR_RI"/>
    <property type="match status" value="1"/>
</dbReference>
<dbReference type="VEuPathDB" id="VectorBase:LLOJ006567"/>
<reference evidence="5" key="2">
    <citation type="journal article" date="2020" name="BMC">
        <title>Leishmania infection induces a limited differential gene expression in the sand fly midgut.</title>
        <authorList>
            <person name="Coutinho-Abreu I.V."/>
            <person name="Serafim T.D."/>
            <person name="Meneses C."/>
            <person name="Kamhawi S."/>
            <person name="Oliveira F."/>
            <person name="Valenzuela J.G."/>
        </authorList>
    </citation>
    <scope>NUCLEOTIDE SEQUENCE</scope>
    <source>
        <strain evidence="5">Jacobina</strain>
        <tissue evidence="5">Midgut</tissue>
    </source>
</reference>
<dbReference type="Gene3D" id="1.25.40.200">
    <property type="entry name" value="Ran-GTPase activating protein 1, C-terminal domain"/>
    <property type="match status" value="1"/>
</dbReference>
<dbReference type="GO" id="GO:0007165">
    <property type="term" value="P:signal transduction"/>
    <property type="evidence" value="ECO:0007669"/>
    <property type="project" value="InterPro"/>
</dbReference>
<evidence type="ECO:0000256" key="2">
    <source>
        <dbReference type="ARBA" id="ARBA00022614"/>
    </source>
</evidence>
<feature type="region of interest" description="Disordered" evidence="4">
    <location>
        <begin position="354"/>
        <end position="420"/>
    </location>
</feature>
<organism evidence="6 7">
    <name type="scientific">Lutzomyia longipalpis</name>
    <name type="common">Sand fly</name>
    <dbReference type="NCBI Taxonomy" id="7200"/>
    <lineage>
        <taxon>Eukaryota</taxon>
        <taxon>Metazoa</taxon>
        <taxon>Ecdysozoa</taxon>
        <taxon>Arthropoda</taxon>
        <taxon>Hexapoda</taxon>
        <taxon>Insecta</taxon>
        <taxon>Pterygota</taxon>
        <taxon>Neoptera</taxon>
        <taxon>Endopterygota</taxon>
        <taxon>Diptera</taxon>
        <taxon>Nematocera</taxon>
        <taxon>Psychodoidea</taxon>
        <taxon>Psychodidae</taxon>
        <taxon>Lutzomyia</taxon>
        <taxon>Lutzomyia</taxon>
    </lineage>
</organism>
<evidence type="ECO:0000256" key="1">
    <source>
        <dbReference type="ARBA" id="ARBA00022468"/>
    </source>
</evidence>
<dbReference type="GO" id="GO:0048471">
    <property type="term" value="C:perinuclear region of cytoplasm"/>
    <property type="evidence" value="ECO:0007669"/>
    <property type="project" value="TreeGrafter"/>
</dbReference>
<dbReference type="SUPFAM" id="SSF69099">
    <property type="entry name" value="Ran-GTPase activating protein 1 (RanGAP1), C-terminal domain"/>
    <property type="match status" value="1"/>
</dbReference>
<proteinExistence type="predicted"/>
<keyword evidence="3" id="KW-0677">Repeat</keyword>
<dbReference type="GO" id="GO:0005829">
    <property type="term" value="C:cytosol"/>
    <property type="evidence" value="ECO:0007669"/>
    <property type="project" value="TreeGrafter"/>
</dbReference>
<evidence type="ECO:0000313" key="7">
    <source>
        <dbReference type="Proteomes" id="UP000092461"/>
    </source>
</evidence>
<reference evidence="7" key="1">
    <citation type="submission" date="2012-05" db="EMBL/GenBank/DDBJ databases">
        <title>Whole Genome Assembly of Lutzomyia longipalpis.</title>
        <authorList>
            <person name="Richards S."/>
            <person name="Qu C."/>
            <person name="Dillon R."/>
            <person name="Worley K."/>
            <person name="Scherer S."/>
            <person name="Batterton M."/>
            <person name="Taylor A."/>
            <person name="Hawes A."/>
            <person name="Hernandez B."/>
            <person name="Kovar C."/>
            <person name="Mandapat C."/>
            <person name="Pham C."/>
            <person name="Qu C."/>
            <person name="Jing C."/>
            <person name="Bess C."/>
            <person name="Bandaranaike D."/>
            <person name="Ngo D."/>
            <person name="Ongeri F."/>
            <person name="Arias F."/>
            <person name="Lara F."/>
            <person name="Weissenberger G."/>
            <person name="Kamau G."/>
            <person name="Han H."/>
            <person name="Shen H."/>
            <person name="Dinh H."/>
            <person name="Khalil I."/>
            <person name="Jones J."/>
            <person name="Shafer J."/>
            <person name="Jayaseelan J."/>
            <person name="Quiroz J."/>
            <person name="Blankenburg K."/>
            <person name="Nguyen L."/>
            <person name="Jackson L."/>
            <person name="Francisco L."/>
            <person name="Tang L.-Y."/>
            <person name="Pu L.-L."/>
            <person name="Perales L."/>
            <person name="Lorensuhewa L."/>
            <person name="Munidasa M."/>
            <person name="Coyle M."/>
            <person name="Taylor M."/>
            <person name="Puazo M."/>
            <person name="Firestine M."/>
            <person name="Scheel M."/>
            <person name="Javaid M."/>
            <person name="Wang M."/>
            <person name="Li M."/>
            <person name="Tabassum N."/>
            <person name="Saada N."/>
            <person name="Osuji N."/>
            <person name="Aqrawi P."/>
            <person name="Fu Q."/>
            <person name="Thornton R."/>
            <person name="Raj R."/>
            <person name="Goodspeed R."/>
            <person name="Mata R."/>
            <person name="Najjar R."/>
            <person name="Gubbala S."/>
            <person name="Lee S."/>
            <person name="Denson S."/>
            <person name="Patil S."/>
            <person name="Macmil S."/>
            <person name="Qi S."/>
            <person name="Matskevitch T."/>
            <person name="Palculict T."/>
            <person name="Mathew T."/>
            <person name="Vee V."/>
            <person name="Velamala V."/>
            <person name="Korchina V."/>
            <person name="Cai W."/>
            <person name="Liu W."/>
            <person name="Dai W."/>
            <person name="Zou X."/>
            <person name="Zhu Y."/>
            <person name="Zhang Y."/>
            <person name="Wu Y.-Q."/>
            <person name="Xin Y."/>
            <person name="Nazarath L."/>
            <person name="Kovar C."/>
            <person name="Han Y."/>
            <person name="Muzny D."/>
            <person name="Gibbs R."/>
        </authorList>
    </citation>
    <scope>NUCLEOTIDE SEQUENCE [LARGE SCALE GENOMIC DNA]</scope>
    <source>
        <strain evidence="7">Jacobina</strain>
    </source>
</reference>
<protein>
    <submittedName>
        <fullName evidence="5">Putative ran gtpase-activating protein</fullName>
    </submittedName>
</protein>
<dbReference type="Pfam" id="PF13516">
    <property type="entry name" value="LRR_6"/>
    <property type="match status" value="4"/>
</dbReference>
<dbReference type="PANTHER" id="PTHR24113">
    <property type="entry name" value="RAN GTPASE-ACTIVATING PROTEIN 1"/>
    <property type="match status" value="1"/>
</dbReference>
<dbReference type="SUPFAM" id="SSF52047">
    <property type="entry name" value="RNI-like"/>
    <property type="match status" value="1"/>
</dbReference>
<keyword evidence="7" id="KW-1185">Reference proteome</keyword>
<dbReference type="GO" id="GO:0005096">
    <property type="term" value="F:GTPase activator activity"/>
    <property type="evidence" value="ECO:0007669"/>
    <property type="project" value="UniProtKB-KW"/>
</dbReference>
<dbReference type="Gene3D" id="3.80.10.10">
    <property type="entry name" value="Ribonuclease Inhibitor"/>
    <property type="match status" value="1"/>
</dbReference>
<dbReference type="VEuPathDB" id="VectorBase:LLONM1_000729"/>
<feature type="compositionally biased region" description="Acidic residues" evidence="4">
    <location>
        <begin position="355"/>
        <end position="405"/>
    </location>
</feature>
<reference evidence="6" key="3">
    <citation type="submission" date="2020-05" db="UniProtKB">
        <authorList>
            <consortium name="EnsemblMetazoa"/>
        </authorList>
    </citation>
    <scope>IDENTIFICATION</scope>
    <source>
        <strain evidence="6">Jacobina</strain>
    </source>
</reference>
<dbReference type="InterPro" id="IPR036720">
    <property type="entry name" value="RanGAP1_C_sf"/>
</dbReference>
<dbReference type="Proteomes" id="UP000092461">
    <property type="component" value="Unassembled WGS sequence"/>
</dbReference>
<accession>A0A1B0CP94</accession>
<dbReference type="EnsemblMetazoa" id="LLOJ006567-RA">
    <property type="protein sequence ID" value="LLOJ006567-PA"/>
    <property type="gene ID" value="LLOJ006567"/>
</dbReference>
<dbReference type="GO" id="GO:0005634">
    <property type="term" value="C:nucleus"/>
    <property type="evidence" value="ECO:0007669"/>
    <property type="project" value="TreeGrafter"/>
</dbReference>
<dbReference type="EMBL" id="GITU01007609">
    <property type="protein sequence ID" value="MBC1176312.1"/>
    <property type="molecule type" value="Transcribed_RNA"/>
</dbReference>
<name>A0A1B0CP94_LUTLO</name>
<evidence type="ECO:0000256" key="3">
    <source>
        <dbReference type="ARBA" id="ARBA00022737"/>
    </source>
</evidence>
<dbReference type="InterPro" id="IPR001611">
    <property type="entry name" value="Leu-rich_rpt"/>
</dbReference>
<evidence type="ECO:0000256" key="4">
    <source>
        <dbReference type="SAM" id="MobiDB-lite"/>
    </source>
</evidence>
<keyword evidence="2" id="KW-0433">Leucine-rich repeat</keyword>
<dbReference type="InterPro" id="IPR032675">
    <property type="entry name" value="LRR_dom_sf"/>
</dbReference>
<evidence type="ECO:0000313" key="6">
    <source>
        <dbReference type="EnsemblMetazoa" id="LLOJ006567-PA"/>
    </source>
</evidence>